<reference evidence="1 2" key="1">
    <citation type="submission" date="2016-11" db="EMBL/GenBank/DDBJ databases">
        <authorList>
            <person name="Jaros S."/>
            <person name="Januszkiewicz K."/>
            <person name="Wedrychowicz H."/>
        </authorList>
    </citation>
    <scope>NUCLEOTIDE SEQUENCE [LARGE SCALE GENOMIC DNA]</scope>
    <source>
        <strain evidence="1 2">GAS242</strain>
    </source>
</reference>
<protein>
    <submittedName>
        <fullName evidence="1">Uncharacterized protein</fullName>
    </submittedName>
</protein>
<gene>
    <name evidence="1" type="ORF">SAMN05444169_3428</name>
</gene>
<dbReference type="AlphaFoldDB" id="A0A1M5LEX4"/>
<dbReference type="EMBL" id="LT670818">
    <property type="protein sequence ID" value="SHG63611.1"/>
    <property type="molecule type" value="Genomic_DNA"/>
</dbReference>
<dbReference type="OrthoDB" id="8253638at2"/>
<sequence>MIKINPHIWYVSIYIPHQENTGHYSRRSRTFASESAAKQFAAAQIAAGADVSAGTINPFLPKRVVGPSGIESWLSEETGNRAS</sequence>
<dbReference type="RefSeq" id="WP_079566983.1">
    <property type="nucleotide sequence ID" value="NZ_LT670818.1"/>
</dbReference>
<accession>A0A1M5LEX4</accession>
<dbReference type="Proteomes" id="UP000190675">
    <property type="component" value="Chromosome I"/>
</dbReference>
<organism evidence="1 2">
    <name type="scientific">Bradyrhizobium erythrophlei</name>
    <dbReference type="NCBI Taxonomy" id="1437360"/>
    <lineage>
        <taxon>Bacteria</taxon>
        <taxon>Pseudomonadati</taxon>
        <taxon>Pseudomonadota</taxon>
        <taxon>Alphaproteobacteria</taxon>
        <taxon>Hyphomicrobiales</taxon>
        <taxon>Nitrobacteraceae</taxon>
        <taxon>Bradyrhizobium</taxon>
    </lineage>
</organism>
<evidence type="ECO:0000313" key="1">
    <source>
        <dbReference type="EMBL" id="SHG63611.1"/>
    </source>
</evidence>
<evidence type="ECO:0000313" key="2">
    <source>
        <dbReference type="Proteomes" id="UP000190675"/>
    </source>
</evidence>
<name>A0A1M5LEX4_9BRAD</name>
<proteinExistence type="predicted"/>